<accession>A0A0E9VMX0</accession>
<name>A0A0E9VMX0_ANGAN</name>
<sequence>MIQPCLPRLAPAEHCVNRPLSRLVQPSRITFTLSISLADVRNQRKLTVYRSHFLRIIHSCLRMSAGATWIMDLTQK</sequence>
<reference evidence="1" key="1">
    <citation type="submission" date="2014-11" db="EMBL/GenBank/DDBJ databases">
        <authorList>
            <person name="Amaro Gonzalez C."/>
        </authorList>
    </citation>
    <scope>NUCLEOTIDE SEQUENCE</scope>
</reference>
<evidence type="ECO:0000313" key="1">
    <source>
        <dbReference type="EMBL" id="JAH78598.1"/>
    </source>
</evidence>
<protein>
    <submittedName>
        <fullName evidence="1">Uncharacterized protein</fullName>
    </submittedName>
</protein>
<proteinExistence type="predicted"/>
<dbReference type="EMBL" id="GBXM01029979">
    <property type="protein sequence ID" value="JAH78598.1"/>
    <property type="molecule type" value="Transcribed_RNA"/>
</dbReference>
<reference evidence="1" key="2">
    <citation type="journal article" date="2015" name="Fish Shellfish Immunol.">
        <title>Early steps in the European eel (Anguilla anguilla)-Vibrio vulnificus interaction in the gills: Role of the RtxA13 toxin.</title>
        <authorList>
            <person name="Callol A."/>
            <person name="Pajuelo D."/>
            <person name="Ebbesson L."/>
            <person name="Teles M."/>
            <person name="MacKenzie S."/>
            <person name="Amaro C."/>
        </authorList>
    </citation>
    <scope>NUCLEOTIDE SEQUENCE</scope>
</reference>
<dbReference type="AlphaFoldDB" id="A0A0E9VMX0"/>
<organism evidence="1">
    <name type="scientific">Anguilla anguilla</name>
    <name type="common">European freshwater eel</name>
    <name type="synonym">Muraena anguilla</name>
    <dbReference type="NCBI Taxonomy" id="7936"/>
    <lineage>
        <taxon>Eukaryota</taxon>
        <taxon>Metazoa</taxon>
        <taxon>Chordata</taxon>
        <taxon>Craniata</taxon>
        <taxon>Vertebrata</taxon>
        <taxon>Euteleostomi</taxon>
        <taxon>Actinopterygii</taxon>
        <taxon>Neopterygii</taxon>
        <taxon>Teleostei</taxon>
        <taxon>Anguilliformes</taxon>
        <taxon>Anguillidae</taxon>
        <taxon>Anguilla</taxon>
    </lineage>
</organism>